<proteinExistence type="predicted"/>
<dbReference type="RefSeq" id="XP_022766558.1">
    <property type="nucleotide sequence ID" value="XM_022910823.1"/>
</dbReference>
<feature type="domain" description="EF-hand" evidence="6">
    <location>
        <begin position="71"/>
        <end position="106"/>
    </location>
</feature>
<feature type="domain" description="EF-hand" evidence="6">
    <location>
        <begin position="145"/>
        <end position="180"/>
    </location>
</feature>
<sequence length="211" mass="23174">MKQNPRETDQLMDAFTMKSNCGFIPTTSTSASGDSQPKSLLARLRRKLSSRTKSDSKDERRCNSCSSNSSEANSDLQMVFDFLDENGDGKISAQELQRCIRTAGGHLSMDEAEAAVKSSDLDGDGMLGFHEFQALMEGGGSTEEERNKELREAFGMYVLEGSGCITPASLRRMLSRLGESKSINDCKAMIRAFDLNGDGVLSFDEFTVMMQ</sequence>
<evidence type="ECO:0000256" key="4">
    <source>
        <dbReference type="ARBA" id="ARBA00057710"/>
    </source>
</evidence>
<name>A0A6P6AP45_DURZI</name>
<dbReference type="KEGG" id="dzi:111311443"/>
<evidence type="ECO:0000313" key="7">
    <source>
        <dbReference type="Proteomes" id="UP000515121"/>
    </source>
</evidence>
<gene>
    <name evidence="8" type="primary">LOC111311443</name>
</gene>
<dbReference type="OrthoDB" id="26525at2759"/>
<feature type="region of interest" description="Disordered" evidence="5">
    <location>
        <begin position="47"/>
        <end position="71"/>
    </location>
</feature>
<feature type="domain" description="EF-hand" evidence="6">
    <location>
        <begin position="181"/>
        <end position="211"/>
    </location>
</feature>
<dbReference type="Pfam" id="PF13499">
    <property type="entry name" value="EF-hand_7"/>
    <property type="match status" value="1"/>
</dbReference>
<dbReference type="AlphaFoldDB" id="A0A6P6AP45"/>
<evidence type="ECO:0000256" key="2">
    <source>
        <dbReference type="ARBA" id="ARBA00022737"/>
    </source>
</evidence>
<evidence type="ECO:0000256" key="3">
    <source>
        <dbReference type="ARBA" id="ARBA00022837"/>
    </source>
</evidence>
<keyword evidence="1" id="KW-0479">Metal-binding</keyword>
<dbReference type="InterPro" id="IPR039647">
    <property type="entry name" value="EF_hand_pair_protein_CML-like"/>
</dbReference>
<evidence type="ECO:0000259" key="6">
    <source>
        <dbReference type="PROSITE" id="PS50222"/>
    </source>
</evidence>
<keyword evidence="3" id="KW-0106">Calcium</keyword>
<dbReference type="Gene3D" id="1.10.238.10">
    <property type="entry name" value="EF-hand"/>
    <property type="match status" value="2"/>
</dbReference>
<feature type="domain" description="EF-hand" evidence="6">
    <location>
        <begin position="107"/>
        <end position="142"/>
    </location>
</feature>
<dbReference type="PANTHER" id="PTHR10891">
    <property type="entry name" value="EF-HAND CALCIUM-BINDING DOMAIN CONTAINING PROTEIN"/>
    <property type="match status" value="1"/>
</dbReference>
<dbReference type="FunFam" id="1.10.238.10:FF:000237">
    <property type="entry name" value="Calcium-binding protein CML38"/>
    <property type="match status" value="1"/>
</dbReference>
<dbReference type="InterPro" id="IPR002048">
    <property type="entry name" value="EF_hand_dom"/>
</dbReference>
<dbReference type="Pfam" id="PF13833">
    <property type="entry name" value="EF-hand_8"/>
    <property type="match status" value="1"/>
</dbReference>
<evidence type="ECO:0000256" key="1">
    <source>
        <dbReference type="ARBA" id="ARBA00022723"/>
    </source>
</evidence>
<dbReference type="InterPro" id="IPR018247">
    <property type="entry name" value="EF_Hand_1_Ca_BS"/>
</dbReference>
<evidence type="ECO:0000313" key="8">
    <source>
        <dbReference type="RefSeq" id="XP_022766558.1"/>
    </source>
</evidence>
<feature type="compositionally biased region" description="Basic and acidic residues" evidence="5">
    <location>
        <begin position="52"/>
        <end position="62"/>
    </location>
</feature>
<dbReference type="InterPro" id="IPR011992">
    <property type="entry name" value="EF-hand-dom_pair"/>
</dbReference>
<dbReference type="GO" id="GO:0005509">
    <property type="term" value="F:calcium ion binding"/>
    <property type="evidence" value="ECO:0007669"/>
    <property type="project" value="InterPro"/>
</dbReference>
<dbReference type="PROSITE" id="PS50222">
    <property type="entry name" value="EF_HAND_2"/>
    <property type="match status" value="4"/>
</dbReference>
<accession>A0A6P6AP45</accession>
<keyword evidence="2" id="KW-0677">Repeat</keyword>
<protein>
    <submittedName>
        <fullName evidence="8">Calcium-binding protein CML37-like</fullName>
    </submittedName>
</protein>
<keyword evidence="7" id="KW-1185">Reference proteome</keyword>
<dbReference type="Proteomes" id="UP000515121">
    <property type="component" value="Unplaced"/>
</dbReference>
<dbReference type="SMART" id="SM00054">
    <property type="entry name" value="EFh"/>
    <property type="match status" value="4"/>
</dbReference>
<reference evidence="8" key="1">
    <citation type="submission" date="2025-08" db="UniProtKB">
        <authorList>
            <consortium name="RefSeq"/>
        </authorList>
    </citation>
    <scope>IDENTIFICATION</scope>
    <source>
        <tissue evidence="8">Fruit stalk</tissue>
    </source>
</reference>
<dbReference type="CDD" id="cd00051">
    <property type="entry name" value="EFh"/>
    <property type="match status" value="2"/>
</dbReference>
<comment type="function">
    <text evidence="4">Potential calcium sensor that binds calcium in vitro.</text>
</comment>
<dbReference type="GeneID" id="111311443"/>
<organism evidence="7 8">
    <name type="scientific">Durio zibethinus</name>
    <name type="common">Durian</name>
    <dbReference type="NCBI Taxonomy" id="66656"/>
    <lineage>
        <taxon>Eukaryota</taxon>
        <taxon>Viridiplantae</taxon>
        <taxon>Streptophyta</taxon>
        <taxon>Embryophyta</taxon>
        <taxon>Tracheophyta</taxon>
        <taxon>Spermatophyta</taxon>
        <taxon>Magnoliopsida</taxon>
        <taxon>eudicotyledons</taxon>
        <taxon>Gunneridae</taxon>
        <taxon>Pentapetalae</taxon>
        <taxon>rosids</taxon>
        <taxon>malvids</taxon>
        <taxon>Malvales</taxon>
        <taxon>Malvaceae</taxon>
        <taxon>Helicteroideae</taxon>
        <taxon>Durio</taxon>
    </lineage>
</organism>
<dbReference type="SUPFAM" id="SSF47473">
    <property type="entry name" value="EF-hand"/>
    <property type="match status" value="1"/>
</dbReference>
<dbReference type="PROSITE" id="PS00018">
    <property type="entry name" value="EF_HAND_1"/>
    <property type="match status" value="3"/>
</dbReference>
<evidence type="ECO:0000256" key="5">
    <source>
        <dbReference type="SAM" id="MobiDB-lite"/>
    </source>
</evidence>